<dbReference type="Proteomes" id="UP001595823">
    <property type="component" value="Unassembled WGS sequence"/>
</dbReference>
<feature type="region of interest" description="Disordered" evidence="1">
    <location>
        <begin position="1"/>
        <end position="43"/>
    </location>
</feature>
<accession>A0ABV8TYK9</accession>
<keyword evidence="2" id="KW-0472">Membrane</keyword>
<evidence type="ECO:0000313" key="3">
    <source>
        <dbReference type="EMBL" id="MFC4335874.1"/>
    </source>
</evidence>
<protein>
    <submittedName>
        <fullName evidence="3">Uncharacterized protein</fullName>
    </submittedName>
</protein>
<organism evidence="3 4">
    <name type="scientific">Salininema proteolyticum</name>
    <dbReference type="NCBI Taxonomy" id="1607685"/>
    <lineage>
        <taxon>Bacteria</taxon>
        <taxon>Bacillati</taxon>
        <taxon>Actinomycetota</taxon>
        <taxon>Actinomycetes</taxon>
        <taxon>Glycomycetales</taxon>
        <taxon>Glycomycetaceae</taxon>
        <taxon>Salininema</taxon>
    </lineage>
</organism>
<evidence type="ECO:0000256" key="2">
    <source>
        <dbReference type="SAM" id="Phobius"/>
    </source>
</evidence>
<proteinExistence type="predicted"/>
<evidence type="ECO:0000256" key="1">
    <source>
        <dbReference type="SAM" id="MobiDB-lite"/>
    </source>
</evidence>
<keyword evidence="2" id="KW-0812">Transmembrane</keyword>
<name>A0ABV8TYK9_9ACTN</name>
<dbReference type="EMBL" id="JBHSDK010000015">
    <property type="protein sequence ID" value="MFC4335874.1"/>
    <property type="molecule type" value="Genomic_DNA"/>
</dbReference>
<feature type="transmembrane region" description="Helical" evidence="2">
    <location>
        <begin position="54"/>
        <end position="73"/>
    </location>
</feature>
<feature type="compositionally biased region" description="Low complexity" evidence="1">
    <location>
        <begin position="20"/>
        <end position="33"/>
    </location>
</feature>
<sequence length="74" mass="8642">MQRNNYPNNPAPQPSDGRRQPQYLQQYPQHGQQFPASQPEPWRPNVPKMLRNQLIAFCIMLTMYVILIVGSLFS</sequence>
<evidence type="ECO:0000313" key="4">
    <source>
        <dbReference type="Proteomes" id="UP001595823"/>
    </source>
</evidence>
<keyword evidence="4" id="KW-1185">Reference proteome</keyword>
<keyword evidence="2" id="KW-1133">Transmembrane helix</keyword>
<gene>
    <name evidence="3" type="ORF">ACFPET_11740</name>
</gene>
<reference evidence="4" key="1">
    <citation type="journal article" date="2019" name="Int. J. Syst. Evol. Microbiol.">
        <title>The Global Catalogue of Microorganisms (GCM) 10K type strain sequencing project: providing services to taxonomists for standard genome sequencing and annotation.</title>
        <authorList>
            <consortium name="The Broad Institute Genomics Platform"/>
            <consortium name="The Broad Institute Genome Sequencing Center for Infectious Disease"/>
            <person name="Wu L."/>
            <person name="Ma J."/>
        </authorList>
    </citation>
    <scope>NUCLEOTIDE SEQUENCE [LARGE SCALE GENOMIC DNA]</scope>
    <source>
        <strain evidence="4">IBRC-M 10908</strain>
    </source>
</reference>
<comment type="caution">
    <text evidence="3">The sequence shown here is derived from an EMBL/GenBank/DDBJ whole genome shotgun (WGS) entry which is preliminary data.</text>
</comment>
<dbReference type="RefSeq" id="WP_380621163.1">
    <property type="nucleotide sequence ID" value="NZ_JBHSDK010000015.1"/>
</dbReference>